<dbReference type="EMBL" id="CP007201">
    <property type="protein sequence ID" value="AHJ11666.1"/>
    <property type="molecule type" value="Genomic_DNA"/>
</dbReference>
<keyword evidence="2" id="KW-0378">Hydrolase</keyword>
<dbReference type="GO" id="GO:0009691">
    <property type="term" value="P:cytokinin biosynthetic process"/>
    <property type="evidence" value="ECO:0007669"/>
    <property type="project" value="UniProtKB-UniRule"/>
</dbReference>
<dbReference type="Proteomes" id="UP000019322">
    <property type="component" value="Chromosome"/>
</dbReference>
<keyword evidence="2" id="KW-0203">Cytokinin biosynthesis</keyword>
<dbReference type="PANTHER" id="PTHR43393:SF2">
    <property type="entry name" value="CYTOKININ RIBOSIDE 5'-MONOPHOSPHATE PHOSPHORIBOHYDROLASE"/>
    <property type="match status" value="1"/>
</dbReference>
<dbReference type="InterPro" id="IPR031100">
    <property type="entry name" value="LOG_fam"/>
</dbReference>
<comment type="catalytic activity">
    <reaction evidence="1">
        <text>AMP + H2O = D-ribose 5-phosphate + adenine</text>
        <dbReference type="Rhea" id="RHEA:20129"/>
        <dbReference type="ChEBI" id="CHEBI:15377"/>
        <dbReference type="ChEBI" id="CHEBI:16708"/>
        <dbReference type="ChEBI" id="CHEBI:78346"/>
        <dbReference type="ChEBI" id="CHEBI:456215"/>
        <dbReference type="EC" id="3.2.2.4"/>
    </reaction>
</comment>
<dbReference type="GO" id="GO:0005829">
    <property type="term" value="C:cytosol"/>
    <property type="evidence" value="ECO:0007669"/>
    <property type="project" value="TreeGrafter"/>
</dbReference>
<gene>
    <name evidence="3" type="ORF">SMUL_0384</name>
</gene>
<dbReference type="RefSeq" id="WP_025343580.1">
    <property type="nucleotide sequence ID" value="NZ_CP007201.1"/>
</dbReference>
<dbReference type="NCBIfam" id="TIGR00730">
    <property type="entry name" value="Rossman fold protein, TIGR00730 family"/>
    <property type="match status" value="1"/>
</dbReference>
<accession>A0AA86ALG9</accession>
<dbReference type="EC" id="3.2.2.n1" evidence="2"/>
<evidence type="ECO:0000313" key="3">
    <source>
        <dbReference type="EMBL" id="AHJ11666.1"/>
    </source>
</evidence>
<evidence type="ECO:0000256" key="1">
    <source>
        <dbReference type="ARBA" id="ARBA00000274"/>
    </source>
</evidence>
<evidence type="ECO:0000256" key="2">
    <source>
        <dbReference type="RuleBase" id="RU363015"/>
    </source>
</evidence>
<name>A0AA86ALG9_SULMK</name>
<dbReference type="InterPro" id="IPR052341">
    <property type="entry name" value="LOG_family_nucleotidases"/>
</dbReference>
<dbReference type="KEGG" id="smul:SMUL_0384"/>
<organism evidence="3 4">
    <name type="scientific">Sulfurospirillum multivorans (strain DM 12446 / JCM 15788 / NBRC 109480)</name>
    <dbReference type="NCBI Taxonomy" id="1150621"/>
    <lineage>
        <taxon>Bacteria</taxon>
        <taxon>Pseudomonadati</taxon>
        <taxon>Campylobacterota</taxon>
        <taxon>Epsilonproteobacteria</taxon>
        <taxon>Campylobacterales</taxon>
        <taxon>Sulfurospirillaceae</taxon>
        <taxon>Sulfurospirillum</taxon>
    </lineage>
</organism>
<dbReference type="SUPFAM" id="SSF102405">
    <property type="entry name" value="MCP/YpsA-like"/>
    <property type="match status" value="1"/>
</dbReference>
<sequence length="244" mass="28019">MEEQQHIKDTEHSNEWSVLRIMSDFVKGFDELQDLGPSVTFFGSARFHANHRYYQDAHDLAYTLGQKGYTIITGGSKGIMEAANKGGFDAKNCQSIGLNINLPHEQSGNQFTTKHLTFDYFFVRKVMLIKYSLAYVIFPGGFGTLDELFEALTLTQTGKITKISIFLYGKSYWEKLYDFIATTLVEHHTIRPEDVELITLTDDMDEIVAKIDERLVIYTNELKNDGLDQSRHYQKTVEFLSNQE</sequence>
<comment type="similarity">
    <text evidence="2">Belongs to the LOG family.</text>
</comment>
<dbReference type="InterPro" id="IPR005269">
    <property type="entry name" value="LOG"/>
</dbReference>
<proteinExistence type="inferred from homology"/>
<dbReference type="PANTHER" id="PTHR43393">
    <property type="entry name" value="CYTOKININ RIBOSIDE 5'-MONOPHOSPHATE PHOSPHORIBOHYDROLASE"/>
    <property type="match status" value="1"/>
</dbReference>
<dbReference type="Gene3D" id="3.40.50.450">
    <property type="match status" value="1"/>
</dbReference>
<reference evidence="3 4" key="1">
    <citation type="journal article" date="2014" name="Environ. Microbiol.">
        <title>Insights into organohalide respiration and the versatile catabolism of Sulfurospirillum multivorans gained from comparative genomics and physiological studies.</title>
        <authorList>
            <person name="Goris T."/>
            <person name="Schubert T."/>
            <person name="Gadkari J."/>
            <person name="Wubet T."/>
            <person name="Tarkka M."/>
            <person name="Buscot F."/>
            <person name="Adrian L."/>
            <person name="Diekert G."/>
        </authorList>
    </citation>
    <scope>NUCLEOTIDE SEQUENCE [LARGE SCALE GENOMIC DNA]</scope>
    <source>
        <strain evidence="4">DM 12446 / JCM 15788 / NBRC 109480</strain>
    </source>
</reference>
<dbReference type="Pfam" id="PF03641">
    <property type="entry name" value="Lysine_decarbox"/>
    <property type="match status" value="1"/>
</dbReference>
<dbReference type="AlphaFoldDB" id="A0AA86ALG9"/>
<dbReference type="GO" id="GO:0008714">
    <property type="term" value="F:AMP nucleosidase activity"/>
    <property type="evidence" value="ECO:0007669"/>
    <property type="project" value="UniProtKB-EC"/>
</dbReference>
<protein>
    <recommendedName>
        <fullName evidence="2">Cytokinin riboside 5'-monophosphate phosphoribohydrolase</fullName>
        <ecNumber evidence="2">3.2.2.n1</ecNumber>
    </recommendedName>
</protein>
<evidence type="ECO:0000313" key="4">
    <source>
        <dbReference type="Proteomes" id="UP000019322"/>
    </source>
</evidence>